<feature type="compositionally biased region" description="Low complexity" evidence="1">
    <location>
        <begin position="1471"/>
        <end position="1488"/>
    </location>
</feature>
<feature type="region of interest" description="Disordered" evidence="1">
    <location>
        <begin position="1442"/>
        <end position="1759"/>
    </location>
</feature>
<feature type="compositionally biased region" description="Low complexity" evidence="1">
    <location>
        <begin position="59"/>
        <end position="76"/>
    </location>
</feature>
<feature type="compositionally biased region" description="Pro residues" evidence="1">
    <location>
        <begin position="164"/>
        <end position="176"/>
    </location>
</feature>
<feature type="compositionally biased region" description="Polar residues" evidence="1">
    <location>
        <begin position="1461"/>
        <end position="1470"/>
    </location>
</feature>
<feature type="compositionally biased region" description="Basic and acidic residues" evidence="1">
    <location>
        <begin position="563"/>
        <end position="599"/>
    </location>
</feature>
<protein>
    <submittedName>
        <fullName evidence="2">Uncharacterized protein</fullName>
    </submittedName>
</protein>
<dbReference type="InterPro" id="IPR039317">
    <property type="entry name" value="TIC"/>
</dbReference>
<feature type="compositionally biased region" description="Polar residues" evidence="1">
    <location>
        <begin position="1698"/>
        <end position="1726"/>
    </location>
</feature>
<feature type="compositionally biased region" description="Low complexity" evidence="1">
    <location>
        <begin position="1885"/>
        <end position="1897"/>
    </location>
</feature>
<evidence type="ECO:0000313" key="3">
    <source>
        <dbReference type="Proteomes" id="UP001497444"/>
    </source>
</evidence>
<feature type="compositionally biased region" description="Low complexity" evidence="1">
    <location>
        <begin position="1597"/>
        <end position="1631"/>
    </location>
</feature>
<feature type="region of interest" description="Disordered" evidence="1">
    <location>
        <begin position="293"/>
        <end position="407"/>
    </location>
</feature>
<feature type="compositionally biased region" description="Polar residues" evidence="1">
    <location>
        <begin position="1823"/>
        <end position="1841"/>
    </location>
</feature>
<feature type="region of interest" description="Disordered" evidence="1">
    <location>
        <begin position="980"/>
        <end position="1045"/>
    </location>
</feature>
<feature type="compositionally biased region" description="Polar residues" evidence="1">
    <location>
        <begin position="1544"/>
        <end position="1555"/>
    </location>
</feature>
<proteinExistence type="predicted"/>
<feature type="region of interest" description="Disordered" evidence="1">
    <location>
        <begin position="1875"/>
        <end position="1945"/>
    </location>
</feature>
<feature type="region of interest" description="Disordered" evidence="1">
    <location>
        <begin position="245"/>
        <end position="272"/>
    </location>
</feature>
<dbReference type="PANTHER" id="PTHR34798">
    <property type="entry name" value="PROTEIN TIME FOR COFFEE"/>
    <property type="match status" value="1"/>
</dbReference>
<gene>
    <name evidence="2" type="ORF">CSSPJE1EN1_LOCUS20320</name>
</gene>
<feature type="compositionally biased region" description="Polar residues" evidence="1">
    <location>
        <begin position="1281"/>
        <end position="1296"/>
    </location>
</feature>
<feature type="compositionally biased region" description="Basic and acidic residues" evidence="1">
    <location>
        <begin position="43"/>
        <end position="58"/>
    </location>
</feature>
<keyword evidence="3" id="KW-1185">Reference proteome</keyword>
<feature type="compositionally biased region" description="Low complexity" evidence="1">
    <location>
        <begin position="177"/>
        <end position="199"/>
    </location>
</feature>
<evidence type="ECO:0000256" key="1">
    <source>
        <dbReference type="SAM" id="MobiDB-lite"/>
    </source>
</evidence>
<feature type="compositionally biased region" description="Polar residues" evidence="1">
    <location>
        <begin position="1875"/>
        <end position="1884"/>
    </location>
</feature>
<evidence type="ECO:0000313" key="2">
    <source>
        <dbReference type="EMBL" id="CAK9274842.1"/>
    </source>
</evidence>
<accession>A0ABP0XB80</accession>
<feature type="compositionally biased region" description="Polar residues" evidence="1">
    <location>
        <begin position="1910"/>
        <end position="1924"/>
    </location>
</feature>
<feature type="compositionally biased region" description="Low complexity" evidence="1">
    <location>
        <begin position="1639"/>
        <end position="1678"/>
    </location>
</feature>
<feature type="compositionally biased region" description="Basic and acidic residues" evidence="1">
    <location>
        <begin position="611"/>
        <end position="622"/>
    </location>
</feature>
<feature type="compositionally biased region" description="Polar residues" evidence="1">
    <location>
        <begin position="1305"/>
        <end position="1324"/>
    </location>
</feature>
<reference evidence="2" key="1">
    <citation type="submission" date="2024-02" db="EMBL/GenBank/DDBJ databases">
        <authorList>
            <consortium name="ELIXIR-Norway"/>
            <consortium name="Elixir Norway"/>
        </authorList>
    </citation>
    <scope>NUCLEOTIDE SEQUENCE</scope>
</reference>
<dbReference type="Proteomes" id="UP001497444">
    <property type="component" value="Chromosome 6"/>
</dbReference>
<feature type="compositionally biased region" description="Polar residues" evidence="1">
    <location>
        <begin position="387"/>
        <end position="406"/>
    </location>
</feature>
<feature type="compositionally biased region" description="Pro residues" evidence="1">
    <location>
        <begin position="1006"/>
        <end position="1016"/>
    </location>
</feature>
<feature type="region of interest" description="Disordered" evidence="1">
    <location>
        <begin position="1251"/>
        <end position="1364"/>
    </location>
</feature>
<feature type="region of interest" description="Disordered" evidence="1">
    <location>
        <begin position="1177"/>
        <end position="1235"/>
    </location>
</feature>
<feature type="region of interest" description="Disordered" evidence="1">
    <location>
        <begin position="420"/>
        <end position="507"/>
    </location>
</feature>
<feature type="compositionally biased region" description="Polar residues" evidence="1">
    <location>
        <begin position="1526"/>
        <end position="1535"/>
    </location>
</feature>
<feature type="region of interest" description="Disordered" evidence="1">
    <location>
        <begin position="1"/>
        <end position="228"/>
    </location>
</feature>
<feature type="compositionally biased region" description="Polar residues" evidence="1">
    <location>
        <begin position="352"/>
        <end position="373"/>
    </location>
</feature>
<feature type="compositionally biased region" description="Basic and acidic residues" evidence="1">
    <location>
        <begin position="1263"/>
        <end position="1274"/>
    </location>
</feature>
<feature type="compositionally biased region" description="Polar residues" evidence="1">
    <location>
        <begin position="1494"/>
        <end position="1518"/>
    </location>
</feature>
<sequence>MMDRGREGRRSSADRGPVSAPRRPRTSGFKDASVGEDCDDTMDDVHSARLRERPKKDSSSLMSGKGLVSSSVVSISRIKRKRQGLQEIQVQVRGSIADELEDTTHDSEMGGSEDDDDLPPPPIPRRPAKSRPLGKGVEDISVRNDLPTVPRKARSAVPKRLQESPPPPVQETPSQPPQLVASPTPAPSSTLSSSSAVTLKPRRRTKPSGSKPKVSKLLKGQVSTPTVSEEVEVAEALFDLARTIPPPALDRRMDLKPESKSEAKSLASGSAQILSPAAQPSYATAAPSLIPALNTTSGTLLGPSPAVASPVPLPSPPSAAAPVPAEAPKRKRPRVRTRPDEGAPTPAGLVKSTASAISNSPGAVGLQPNNVDQSEAHPGIADEGSVKTESTTSAPMTASGPASSSPCGVPVLLVTAPSMQQNSMVEKKHDKLEKKIVKGEVTRTTSNEKNSSSAPPLDKKPAPVKLAGPTMGIQDVDATTTISPLPSDSPTKMDVAKRSAQPAAASEDECVNKFDIDLMSIPSKAALPLINERNDDVAGVPVEEGQEKPLVDVRVMSPVASGRIEREERQEQEHREKDETEREIPKEQEREKERDRMDLSKLPLQWTSKGVKPESRPEKSEKASSAVGASVTSSLLASTATSPISPGMPGWPGVIPSLGYFPAAAAAAAAAVAAAWPPASSTGHSSVDENPHSRVFAFSNIPPQQPWKRCASHVWIAHFIDTQQQVNRHPFFAAGPYGGKSYNPNMSLPPPEALYGSGGGMAQLAAVAGPPTSSAVALGAVLGVGEQVLSSTTITGAKERERERERERKAAANFMETLNRDPSTQQQQPSLSLQAGVAFGFSGTQAGTVAMASGVSSAGVGNGVGAAAANMGTLALPGSSSGPGTSSLMAGSLGPAGGPGTMASNRVAVSAASVQDQQYLHAMMQNLGFPYYPGPHFGPQTFSGPPTHMGTQQAAAQYFASAPFFAQHLVSPAQHPVHQTSVVASGGPVPLQKHQQQQGVRRFPPTGSPQQPPPQSPSHSSSQQQQQPQADRDGRDGPAGGDNVSVAESKFPILHRPPYSQGSSNTSVADVSVPPASVQTMPSQQDFSILASLGKQSKQREQLQASQPQPSLSSQLQQQQQQAQLQINLKGIDPQATQALSAMTMAAAMNRGPIGPGPLGLAPVAAVMAPQGHAMLQSMADAARQSPHHSSGTSAPHPSLIHQQQQQQQQQHMHQFQQQHRQQQQQQHQQQHRSVQMHRGLLGVDEGRMVADASNYPSNTGAGRDRDPGEDRRTSSKRPIGSSSLMSRVESDSSPTRGIARNVAPTLNLTASTSPIMSSRPSGHNAQGGAAPPVAQPNQASRQSMVRSKGITGPNTASSSASNQSNMVSYIDRGPLASASLTVKASGPGLSLPGQTPTPASQVARQNSIAQHPQLKLSQRTSMNSIATAPGADPKAVLAAAMAKVQNPQSQLQQSRLPQVTPHTGSPSQMSSAVSGTPVSSSPTTLSPFPAGPKSSTSVGARQASSGKGSSSLPTMQKSGGPASGKRNSSPSLSQHVILGANPSLGNQSISAKLPQQQQQQLVAPNSHPLAQQPQVPQQYAPSLQQQYPQPSHMHKPQNSQQQQIQMRQQQQQQQMQMFQQQQQSQSQSQSLPPPPPQHVQQYQQQLQHSPPLTQSQLQQSPMQHLNQQQQQQQQSLSGSIPNGVHGGQSVTPAAMSGPSNTGNIANSGRNSGSENIGGAQATNSRPAPPNLSVSPLSGSGSQRGSSSGPSFLHPQFSSLQGMTSNIPVMHSSIQHSSIVPYPQSAAAVGGGGKPNDMKTSAGLNSQEQLNSIRPMQAPASVRTPTSSPVAGASSIPSPVQQVGTMTQGKLGSGQFVGSNHGDNMVSRSSLMQLGVPSSTDTSPNCSSNNISNGHIGSDVRPPLFVGSSAAAQQGTVNSSQLHPPSSMVAASVVPTGPLASSVEP</sequence>
<feature type="compositionally biased region" description="Basic and acidic residues" evidence="1">
    <location>
        <begin position="1"/>
        <end position="13"/>
    </location>
</feature>
<feature type="compositionally biased region" description="Polar residues" evidence="1">
    <location>
        <begin position="477"/>
        <end position="490"/>
    </location>
</feature>
<feature type="compositionally biased region" description="Polar residues" evidence="1">
    <location>
        <begin position="1393"/>
        <end position="1419"/>
    </location>
</feature>
<feature type="compositionally biased region" description="Basic and acidic residues" evidence="1">
    <location>
        <begin position="249"/>
        <end position="263"/>
    </location>
</feature>
<feature type="compositionally biased region" description="Low complexity" evidence="1">
    <location>
        <begin position="1569"/>
        <end position="1582"/>
    </location>
</feature>
<feature type="compositionally biased region" description="Low complexity" evidence="1">
    <location>
        <begin position="1325"/>
        <end position="1340"/>
    </location>
</feature>
<feature type="compositionally biased region" description="Low complexity" evidence="1">
    <location>
        <begin position="1735"/>
        <end position="1751"/>
    </location>
</feature>
<feature type="compositionally biased region" description="Low complexity" evidence="1">
    <location>
        <begin position="1017"/>
        <end position="1029"/>
    </location>
</feature>
<organism evidence="2 3">
    <name type="scientific">Sphagnum jensenii</name>
    <dbReference type="NCBI Taxonomy" id="128206"/>
    <lineage>
        <taxon>Eukaryota</taxon>
        <taxon>Viridiplantae</taxon>
        <taxon>Streptophyta</taxon>
        <taxon>Embryophyta</taxon>
        <taxon>Bryophyta</taxon>
        <taxon>Sphagnophytina</taxon>
        <taxon>Sphagnopsida</taxon>
        <taxon>Sphagnales</taxon>
        <taxon>Sphagnaceae</taxon>
        <taxon>Sphagnum</taxon>
    </lineage>
</organism>
<feature type="compositionally biased region" description="Low complexity" evidence="1">
    <location>
        <begin position="1446"/>
        <end position="1459"/>
    </location>
</feature>
<dbReference type="PANTHER" id="PTHR34798:SF2">
    <property type="entry name" value="PROTEIN TIME FOR COFFEE"/>
    <property type="match status" value="1"/>
</dbReference>
<feature type="region of interest" description="Disordered" evidence="1">
    <location>
        <begin position="1785"/>
        <end position="1804"/>
    </location>
</feature>
<name>A0ABP0XB80_9BRYO</name>
<feature type="compositionally biased region" description="Low complexity" evidence="1">
    <location>
        <begin position="1102"/>
        <end position="1118"/>
    </location>
</feature>
<feature type="compositionally biased region" description="Polar residues" evidence="1">
    <location>
        <begin position="442"/>
        <end position="454"/>
    </location>
</feature>
<feature type="region of interest" description="Disordered" evidence="1">
    <location>
        <begin position="1819"/>
        <end position="1841"/>
    </location>
</feature>
<feature type="region of interest" description="Disordered" evidence="1">
    <location>
        <begin position="1094"/>
        <end position="1118"/>
    </location>
</feature>
<feature type="compositionally biased region" description="Low complexity" evidence="1">
    <location>
        <begin position="1202"/>
        <end position="1229"/>
    </location>
</feature>
<dbReference type="EMBL" id="OZ020101">
    <property type="protein sequence ID" value="CAK9274842.1"/>
    <property type="molecule type" value="Genomic_DNA"/>
</dbReference>
<feature type="compositionally biased region" description="Basic and acidic residues" evidence="1">
    <location>
        <begin position="425"/>
        <end position="441"/>
    </location>
</feature>
<feature type="region of interest" description="Disordered" evidence="1">
    <location>
        <begin position="556"/>
        <end position="629"/>
    </location>
</feature>
<feature type="region of interest" description="Disordered" evidence="1">
    <location>
        <begin position="1388"/>
        <end position="1419"/>
    </location>
</feature>